<dbReference type="EMBL" id="LAZR01003333">
    <property type="protein sequence ID" value="KKN19461.1"/>
    <property type="molecule type" value="Genomic_DNA"/>
</dbReference>
<proteinExistence type="predicted"/>
<accession>A0A0F9R2D6</accession>
<name>A0A0F9R2D6_9ZZZZ</name>
<comment type="caution">
    <text evidence="1">The sequence shown here is derived from an EMBL/GenBank/DDBJ whole genome shotgun (WGS) entry which is preliminary data.</text>
</comment>
<dbReference type="AlphaFoldDB" id="A0A0F9R2D6"/>
<organism evidence="1">
    <name type="scientific">marine sediment metagenome</name>
    <dbReference type="NCBI Taxonomy" id="412755"/>
    <lineage>
        <taxon>unclassified sequences</taxon>
        <taxon>metagenomes</taxon>
        <taxon>ecological metagenomes</taxon>
    </lineage>
</organism>
<sequence length="80" mass="9635">MSETKKPKLTKMICPHCGNEVYKHFHRYDDYQSRSWEYRWFTCFNLCDLGCSCCNKVDTHGECCAEFCHNKSSWEPRKKK</sequence>
<gene>
    <name evidence="1" type="ORF">LCGC14_0945560</name>
</gene>
<protein>
    <submittedName>
        <fullName evidence="1">Uncharacterized protein</fullName>
    </submittedName>
</protein>
<reference evidence="1" key="1">
    <citation type="journal article" date="2015" name="Nature">
        <title>Complex archaea that bridge the gap between prokaryotes and eukaryotes.</title>
        <authorList>
            <person name="Spang A."/>
            <person name="Saw J.H."/>
            <person name="Jorgensen S.L."/>
            <person name="Zaremba-Niedzwiedzka K."/>
            <person name="Martijn J."/>
            <person name="Lind A.E."/>
            <person name="van Eijk R."/>
            <person name="Schleper C."/>
            <person name="Guy L."/>
            <person name="Ettema T.J."/>
        </authorList>
    </citation>
    <scope>NUCLEOTIDE SEQUENCE</scope>
</reference>
<evidence type="ECO:0000313" key="1">
    <source>
        <dbReference type="EMBL" id="KKN19461.1"/>
    </source>
</evidence>